<name>A0A1G9GD02_9BACL</name>
<reference evidence="2" key="1">
    <citation type="submission" date="2016-10" db="EMBL/GenBank/DDBJ databases">
        <authorList>
            <person name="Varghese N."/>
            <person name="Submissions S."/>
        </authorList>
    </citation>
    <scope>NUCLEOTIDE SEQUENCE [LARGE SCALE GENOMIC DNA]</scope>
    <source>
        <strain evidence="2">CGMCC 1.11012</strain>
    </source>
</reference>
<keyword evidence="2" id="KW-1185">Reference proteome</keyword>
<dbReference type="AlphaFoldDB" id="A0A1G9GD02"/>
<evidence type="ECO:0000313" key="1">
    <source>
        <dbReference type="EMBL" id="SDK98445.1"/>
    </source>
</evidence>
<gene>
    <name evidence="1" type="ORF">SAMN05216192_1648</name>
</gene>
<dbReference type="OrthoDB" id="2628989at2"/>
<accession>A0A1G9GD02</accession>
<dbReference type="EMBL" id="FNDX01000064">
    <property type="protein sequence ID" value="SDK98445.1"/>
    <property type="molecule type" value="Genomic_DNA"/>
</dbReference>
<organism evidence="1 2">
    <name type="scientific">Paenibacillus typhae</name>
    <dbReference type="NCBI Taxonomy" id="1174501"/>
    <lineage>
        <taxon>Bacteria</taxon>
        <taxon>Bacillati</taxon>
        <taxon>Bacillota</taxon>
        <taxon>Bacilli</taxon>
        <taxon>Bacillales</taxon>
        <taxon>Paenibacillaceae</taxon>
        <taxon>Paenibacillus</taxon>
    </lineage>
</organism>
<sequence>MGYTELLERKGELLKKTVENWVLKENRDGLNHQEAHIYRNMLKEFHQNEYELNAVRDEEAIKRQESGSNGKAE</sequence>
<evidence type="ECO:0000313" key="2">
    <source>
        <dbReference type="Proteomes" id="UP000199050"/>
    </source>
</evidence>
<proteinExistence type="predicted"/>
<dbReference type="RefSeq" id="WP_090719888.1">
    <property type="nucleotide sequence ID" value="NZ_CBCSKY010000067.1"/>
</dbReference>
<protein>
    <submittedName>
        <fullName evidence="1">Uncharacterized protein</fullName>
    </submittedName>
</protein>
<dbReference type="Proteomes" id="UP000199050">
    <property type="component" value="Unassembled WGS sequence"/>
</dbReference>